<evidence type="ECO:0000256" key="3">
    <source>
        <dbReference type="ARBA" id="ARBA00022475"/>
    </source>
</evidence>
<feature type="transmembrane region" description="Helical" evidence="7">
    <location>
        <begin position="74"/>
        <end position="98"/>
    </location>
</feature>
<evidence type="ECO:0000256" key="1">
    <source>
        <dbReference type="ARBA" id="ARBA00004651"/>
    </source>
</evidence>
<feature type="transmembrane region" description="Helical" evidence="7">
    <location>
        <begin position="6"/>
        <end position="32"/>
    </location>
</feature>
<evidence type="ECO:0000313" key="9">
    <source>
        <dbReference type="EMBL" id="MBF1307330.1"/>
    </source>
</evidence>
<dbReference type="PANTHER" id="PTHR43663:SF1">
    <property type="entry name" value="CHROMATE TRANSPORTER"/>
    <property type="match status" value="1"/>
</dbReference>
<keyword evidence="4 7" id="KW-0812">Transmembrane</keyword>
<accession>A0A0B4S0F3</accession>
<dbReference type="Pfam" id="PF02417">
    <property type="entry name" value="Chromate_transp"/>
    <property type="match status" value="1"/>
</dbReference>
<dbReference type="InterPro" id="IPR003370">
    <property type="entry name" value="Chromate_transpt"/>
</dbReference>
<dbReference type="EMBL" id="CP009761">
    <property type="protein sequence ID" value="AIZ36268.1"/>
    <property type="molecule type" value="Genomic_DNA"/>
</dbReference>
<dbReference type="GO" id="GO:0005886">
    <property type="term" value="C:plasma membrane"/>
    <property type="evidence" value="ECO:0007669"/>
    <property type="project" value="UniProtKB-SubCell"/>
</dbReference>
<dbReference type="GO" id="GO:0015109">
    <property type="term" value="F:chromate transmembrane transporter activity"/>
    <property type="evidence" value="ECO:0007669"/>
    <property type="project" value="InterPro"/>
</dbReference>
<name>A0A0B4S0F3_9FIRM</name>
<dbReference type="AlphaFoldDB" id="A0A0B4S0F3"/>
<dbReference type="EMBL" id="JABZRE010000023">
    <property type="protein sequence ID" value="MBF1307330.1"/>
    <property type="molecule type" value="Genomic_DNA"/>
</dbReference>
<evidence type="ECO:0000256" key="7">
    <source>
        <dbReference type="SAM" id="Phobius"/>
    </source>
</evidence>
<dbReference type="OrthoDB" id="9788907at2"/>
<dbReference type="KEGG" id="pmic:NW74_02325"/>
<reference evidence="9" key="2">
    <citation type="submission" date="2020-04" db="EMBL/GenBank/DDBJ databases">
        <title>Deep metagenomics examines the oral microbiome during advanced dental caries in children, revealing novel taxa and co-occurrences with host molecules.</title>
        <authorList>
            <person name="Baker J.L."/>
            <person name="Morton J.T."/>
            <person name="Dinis M."/>
            <person name="Alvarez R."/>
            <person name="Tran N.C."/>
            <person name="Knight R."/>
            <person name="Edlund A."/>
        </authorList>
    </citation>
    <scope>NUCLEOTIDE SEQUENCE</scope>
    <source>
        <strain evidence="9">JCVI_23_bin.11</strain>
    </source>
</reference>
<dbReference type="Proteomes" id="UP000758611">
    <property type="component" value="Unassembled WGS sequence"/>
</dbReference>
<evidence type="ECO:0000256" key="2">
    <source>
        <dbReference type="ARBA" id="ARBA00005262"/>
    </source>
</evidence>
<evidence type="ECO:0000256" key="6">
    <source>
        <dbReference type="ARBA" id="ARBA00023136"/>
    </source>
</evidence>
<comment type="similarity">
    <text evidence="2">Belongs to the chromate ion transporter (CHR) (TC 2.A.51) family.</text>
</comment>
<dbReference type="Proteomes" id="UP000031386">
    <property type="component" value="Chromosome"/>
</dbReference>
<gene>
    <name evidence="9" type="ORF">HXM94_06095</name>
    <name evidence="8" type="ORF">NW74_02325</name>
</gene>
<protein>
    <submittedName>
        <fullName evidence="8">Chromate transporter</fullName>
    </submittedName>
</protein>
<feature type="transmembrane region" description="Helical" evidence="7">
    <location>
        <begin position="44"/>
        <end position="68"/>
    </location>
</feature>
<evidence type="ECO:0000313" key="10">
    <source>
        <dbReference type="Proteomes" id="UP000031386"/>
    </source>
</evidence>
<evidence type="ECO:0000313" key="8">
    <source>
        <dbReference type="EMBL" id="AIZ36268.1"/>
    </source>
</evidence>
<comment type="subcellular location">
    <subcellularLocation>
        <location evidence="1">Cell membrane</location>
        <topology evidence="1">Multi-pass membrane protein</topology>
    </subcellularLocation>
</comment>
<feature type="transmembrane region" description="Helical" evidence="7">
    <location>
        <begin position="119"/>
        <end position="150"/>
    </location>
</feature>
<sequence>MILISLFLLFLFIGAYNFGGGYAMIPLIISMVVDKYAWIGMNDFINFVTISQITPGPIAINLATFVGYTVGNGVLGSIITTIAVVLPSFILITLIVFFMQKFKDNIHIKNFFTGIRPIVLGLIASSCVAVIDSDFYTFYSIVTFGIIFYLTTYKNLHPIIAIFLTGLIGMWLV</sequence>
<organism evidence="8 10">
    <name type="scientific">Parvimonas micra</name>
    <dbReference type="NCBI Taxonomy" id="33033"/>
    <lineage>
        <taxon>Bacteria</taxon>
        <taxon>Bacillati</taxon>
        <taxon>Bacillota</taxon>
        <taxon>Tissierellia</taxon>
        <taxon>Tissierellales</taxon>
        <taxon>Peptoniphilaceae</taxon>
        <taxon>Parvimonas</taxon>
    </lineage>
</organism>
<keyword evidence="3" id="KW-1003">Cell membrane</keyword>
<dbReference type="STRING" id="33033.NW74_02325"/>
<keyword evidence="10" id="KW-1185">Reference proteome</keyword>
<evidence type="ECO:0000256" key="4">
    <source>
        <dbReference type="ARBA" id="ARBA00022692"/>
    </source>
</evidence>
<keyword evidence="5 7" id="KW-1133">Transmembrane helix</keyword>
<proteinExistence type="inferred from homology"/>
<dbReference type="InterPro" id="IPR052518">
    <property type="entry name" value="CHR_Transporter"/>
</dbReference>
<reference evidence="8 10" key="1">
    <citation type="submission" date="2014-10" db="EMBL/GenBank/DDBJ databases">
        <title>Complete genome sequence of Parvimonas micra KCOM 1535 (= ChDC B708).</title>
        <authorList>
            <person name="Kook J.-K."/>
            <person name="Park S.-N."/>
            <person name="Lim Y.K."/>
            <person name="Roh H."/>
        </authorList>
    </citation>
    <scope>NUCLEOTIDE SEQUENCE [LARGE SCALE GENOMIC DNA]</scope>
    <source>
        <strain evidence="8">KCOM 1535</strain>
        <strain evidence="10">KCOM 1535 / ChDC B708</strain>
    </source>
</reference>
<keyword evidence="6 7" id="KW-0472">Membrane</keyword>
<dbReference type="RefSeq" id="WP_041953660.1">
    <property type="nucleotide sequence ID" value="NZ_CP009761.1"/>
</dbReference>
<dbReference type="PANTHER" id="PTHR43663">
    <property type="entry name" value="CHROMATE TRANSPORT PROTEIN-RELATED"/>
    <property type="match status" value="1"/>
</dbReference>
<evidence type="ECO:0000256" key="5">
    <source>
        <dbReference type="ARBA" id="ARBA00022989"/>
    </source>
</evidence>